<reference evidence="2" key="1">
    <citation type="submission" date="2014-09" db="EMBL/GenBank/DDBJ databases">
        <authorList>
            <person name="Sharma Rahul"/>
            <person name="Thines Marco"/>
        </authorList>
    </citation>
    <scope>NUCLEOTIDE SEQUENCE [LARGE SCALE GENOMIC DNA]</scope>
</reference>
<dbReference type="GeneID" id="36402071"/>
<dbReference type="OrthoDB" id="168308at2759"/>
<name>A0A0P1B4J5_PLAHL</name>
<sequence length="149" mass="17067">MHQTVYPIDASVDGTPRLKLAVENHYSQDLDRKDSTRVNHRIPLSTSEPDLSIANDSRPTVIITNGKHWTIENSNHHKENDTDRKKQTDDGNNLIVAKSRRQLFFADETGGALVEMTYSNRTHYGKQSWDIHEYGELGSIDTERMEMLT</sequence>
<organism evidence="1 2">
    <name type="scientific">Plasmopara halstedii</name>
    <name type="common">Downy mildew of sunflower</name>
    <dbReference type="NCBI Taxonomy" id="4781"/>
    <lineage>
        <taxon>Eukaryota</taxon>
        <taxon>Sar</taxon>
        <taxon>Stramenopiles</taxon>
        <taxon>Oomycota</taxon>
        <taxon>Peronosporomycetes</taxon>
        <taxon>Peronosporales</taxon>
        <taxon>Peronosporaceae</taxon>
        <taxon>Plasmopara</taxon>
    </lineage>
</organism>
<dbReference type="EMBL" id="CCYD01003042">
    <property type="protein sequence ID" value="CEG49244.1"/>
    <property type="molecule type" value="Genomic_DNA"/>
</dbReference>
<accession>A0A0P1B4J5</accession>
<dbReference type="AlphaFoldDB" id="A0A0P1B4J5"/>
<proteinExistence type="predicted"/>
<evidence type="ECO:0000313" key="2">
    <source>
        <dbReference type="Proteomes" id="UP000054928"/>
    </source>
</evidence>
<dbReference type="Proteomes" id="UP000054928">
    <property type="component" value="Unassembled WGS sequence"/>
</dbReference>
<dbReference type="RefSeq" id="XP_024585613.1">
    <property type="nucleotide sequence ID" value="XM_024720411.1"/>
</dbReference>
<protein>
    <submittedName>
        <fullName evidence="1">Uncharacterized protein</fullName>
    </submittedName>
</protein>
<evidence type="ECO:0000313" key="1">
    <source>
        <dbReference type="EMBL" id="CEG49244.1"/>
    </source>
</evidence>
<keyword evidence="2" id="KW-1185">Reference proteome</keyword>